<reference evidence="2 3" key="1">
    <citation type="journal article" date="2020" name="IScience">
        <title>Genome Sequencing of the Endangered Kingdonia uniflora (Circaeasteraceae, Ranunculales) Reveals Potential Mechanisms of Evolutionary Specialization.</title>
        <authorList>
            <person name="Sun Y."/>
            <person name="Deng T."/>
            <person name="Zhang A."/>
            <person name="Moore M.J."/>
            <person name="Landis J.B."/>
            <person name="Lin N."/>
            <person name="Zhang H."/>
            <person name="Zhang X."/>
            <person name="Huang J."/>
            <person name="Zhang X."/>
            <person name="Sun H."/>
            <person name="Wang H."/>
        </authorList>
    </citation>
    <scope>NUCLEOTIDE SEQUENCE [LARGE SCALE GENOMIC DNA]</scope>
    <source>
        <strain evidence="2">TB1705</strain>
        <tissue evidence="2">Leaf</tissue>
    </source>
</reference>
<name>A0A7J7LKT8_9MAGN</name>
<dbReference type="AlphaFoldDB" id="A0A7J7LKT8"/>
<proteinExistence type="predicted"/>
<organism evidence="2 3">
    <name type="scientific">Kingdonia uniflora</name>
    <dbReference type="NCBI Taxonomy" id="39325"/>
    <lineage>
        <taxon>Eukaryota</taxon>
        <taxon>Viridiplantae</taxon>
        <taxon>Streptophyta</taxon>
        <taxon>Embryophyta</taxon>
        <taxon>Tracheophyta</taxon>
        <taxon>Spermatophyta</taxon>
        <taxon>Magnoliopsida</taxon>
        <taxon>Ranunculales</taxon>
        <taxon>Circaeasteraceae</taxon>
        <taxon>Kingdonia</taxon>
    </lineage>
</organism>
<evidence type="ECO:0000313" key="3">
    <source>
        <dbReference type="Proteomes" id="UP000541444"/>
    </source>
</evidence>
<feature type="compositionally biased region" description="Basic and acidic residues" evidence="1">
    <location>
        <begin position="78"/>
        <end position="87"/>
    </location>
</feature>
<accession>A0A7J7LKT8</accession>
<feature type="compositionally biased region" description="Basic and acidic residues" evidence="1">
    <location>
        <begin position="96"/>
        <end position="107"/>
    </location>
</feature>
<evidence type="ECO:0000313" key="2">
    <source>
        <dbReference type="EMBL" id="KAF6143266.1"/>
    </source>
</evidence>
<protein>
    <submittedName>
        <fullName evidence="2">Uncharacterized protein</fullName>
    </submittedName>
</protein>
<comment type="caution">
    <text evidence="2">The sequence shown here is derived from an EMBL/GenBank/DDBJ whole genome shotgun (WGS) entry which is preliminary data.</text>
</comment>
<dbReference type="EMBL" id="JACGCM010002208">
    <property type="protein sequence ID" value="KAF6143266.1"/>
    <property type="molecule type" value="Genomic_DNA"/>
</dbReference>
<feature type="region of interest" description="Disordered" evidence="1">
    <location>
        <begin position="58"/>
        <end position="114"/>
    </location>
</feature>
<keyword evidence="3" id="KW-1185">Reference proteome</keyword>
<dbReference type="OrthoDB" id="441660at2759"/>
<sequence>MELVDLFNLLLAMVEGHSLELSLKQLLGVLLLNEMMKAGATVKLETTSQFTRRKGRLAGPSVFVPPESPLSGKKRHVRENWHDDVSHHLKKRGSRGKKDASREERIETAASGEENLEIVTPGWKNLQSVPTGEENLNSASAGGENLEVLAIDGENFDSSAAGGDNLELEVIGGENLETVANSGESFDSAATGGDNFIFGAAGGEDSELAVTGVVPLTLV</sequence>
<gene>
    <name evidence="2" type="ORF">GIB67_039049</name>
</gene>
<evidence type="ECO:0000256" key="1">
    <source>
        <dbReference type="SAM" id="MobiDB-lite"/>
    </source>
</evidence>
<dbReference type="Proteomes" id="UP000541444">
    <property type="component" value="Unassembled WGS sequence"/>
</dbReference>